<dbReference type="PROSITE" id="PS00657">
    <property type="entry name" value="FORK_HEAD_1"/>
    <property type="match status" value="1"/>
</dbReference>
<protein>
    <submittedName>
        <fullName evidence="8">Forkhead box protein J2</fullName>
    </submittedName>
</protein>
<keyword evidence="2 5" id="KW-0238">DNA-binding</keyword>
<accession>A0A9P5SA06</accession>
<feature type="region of interest" description="Disordered" evidence="6">
    <location>
        <begin position="328"/>
        <end position="415"/>
    </location>
</feature>
<dbReference type="EMBL" id="JAAAUQ010000028">
    <property type="protein sequence ID" value="KAF9156334.1"/>
    <property type="molecule type" value="Genomic_DNA"/>
</dbReference>
<feature type="compositionally biased region" description="Low complexity" evidence="6">
    <location>
        <begin position="369"/>
        <end position="383"/>
    </location>
</feature>
<feature type="compositionally biased region" description="Polar residues" evidence="6">
    <location>
        <begin position="778"/>
        <end position="788"/>
    </location>
</feature>
<dbReference type="InterPro" id="IPR001766">
    <property type="entry name" value="Fork_head_dom"/>
</dbReference>
<dbReference type="CDD" id="cd00059">
    <property type="entry name" value="FH_FOX"/>
    <property type="match status" value="1"/>
</dbReference>
<comment type="subcellular location">
    <subcellularLocation>
        <location evidence="5">Nucleus</location>
    </subcellularLocation>
</comment>
<dbReference type="Proteomes" id="UP000748756">
    <property type="component" value="Unassembled WGS sequence"/>
</dbReference>
<evidence type="ECO:0000259" key="7">
    <source>
        <dbReference type="PROSITE" id="PS50039"/>
    </source>
</evidence>
<dbReference type="PRINTS" id="PR00053">
    <property type="entry name" value="FORKHEAD"/>
</dbReference>
<feature type="compositionally biased region" description="Low complexity" evidence="6">
    <location>
        <begin position="740"/>
        <end position="777"/>
    </location>
</feature>
<feature type="region of interest" description="Disordered" evidence="6">
    <location>
        <begin position="476"/>
        <end position="523"/>
    </location>
</feature>
<evidence type="ECO:0000256" key="1">
    <source>
        <dbReference type="ARBA" id="ARBA00023015"/>
    </source>
</evidence>
<proteinExistence type="predicted"/>
<keyword evidence="3" id="KW-0804">Transcription</keyword>
<feature type="compositionally biased region" description="Low complexity" evidence="6">
    <location>
        <begin position="25"/>
        <end position="43"/>
    </location>
</feature>
<dbReference type="SMART" id="SM00339">
    <property type="entry name" value="FH"/>
    <property type="match status" value="1"/>
</dbReference>
<feature type="compositionally biased region" description="Gly residues" evidence="6">
    <location>
        <begin position="789"/>
        <end position="798"/>
    </location>
</feature>
<dbReference type="InterPro" id="IPR036388">
    <property type="entry name" value="WH-like_DNA-bd_sf"/>
</dbReference>
<feature type="compositionally biased region" description="Low complexity" evidence="6">
    <location>
        <begin position="1"/>
        <end position="15"/>
    </location>
</feature>
<keyword evidence="9" id="KW-1185">Reference proteome</keyword>
<dbReference type="PANTHER" id="PTHR46078:SF2">
    <property type="entry name" value="FORK-HEAD DOMAIN-CONTAINING PROTEIN"/>
    <property type="match status" value="1"/>
</dbReference>
<dbReference type="Gene3D" id="1.10.10.10">
    <property type="entry name" value="Winged helix-like DNA-binding domain superfamily/Winged helix DNA-binding domain"/>
    <property type="match status" value="1"/>
</dbReference>
<feature type="compositionally biased region" description="Gly residues" evidence="6">
    <location>
        <begin position="673"/>
        <end position="689"/>
    </location>
</feature>
<dbReference type="InterPro" id="IPR036390">
    <property type="entry name" value="WH_DNA-bd_sf"/>
</dbReference>
<dbReference type="AlphaFoldDB" id="A0A9P5SA06"/>
<dbReference type="FunFam" id="1.10.10.10:FF:000135">
    <property type="entry name" value="forkhead box protein G1"/>
    <property type="match status" value="1"/>
</dbReference>
<feature type="compositionally biased region" description="Low complexity" evidence="6">
    <location>
        <begin position="79"/>
        <end position="102"/>
    </location>
</feature>
<feature type="region of interest" description="Disordered" evidence="6">
    <location>
        <begin position="202"/>
        <end position="261"/>
    </location>
</feature>
<dbReference type="PANTHER" id="PTHR46078">
    <property type="entry name" value="FORKHEAD BOX PROTEIN J2 FAMILY MEMBER"/>
    <property type="match status" value="1"/>
</dbReference>
<sequence length="798" mass="79373">MPNSKGASNNNPNNGQWSQPLQDPSATSLNYPSYSSSFPSTPSQGVARPTVASHSGATSVMAGAPAFSSSLPPPQSYTQHDPSSHYSQYQQPYQHYSQQPQSLGSMGALLSPKSTDLAGQDSHYHFNSNHSNHYHHSANPMSGAKESPRGKGVSSKKARPSLSSATASAPSTGISNLTTGPSTSIHAIASATATGTRGGITAVTANLSPPSANLSPVSVTSPTSPATSPTSTSSTSSKKKTGQPSKKAAAGASAGVDNIPSKFPKPTQSYSFLITTAILESPNSQLTLNEIYEWVMLHYPWYRTAINGWKNSIRHNLSLNKAFMRVPRPPSEPGKGSYWKLDPNYQPNAEGHNGTGHSAGGLVGASGGTARPTKTSRRASATRGAGGGSGRRPTSDLNSAPVSPTGPSGQPGAAGILEIPLTNMPLFGKRGGGGADADSSLFKIGAHSTTVSMIPGSSNSSSAAASMNRRHSHLLSHDHDYTTPGQQPNYGAAHMSSSFNLSGLSSQQQQQQSHHNSFFSSVSGSAQAGDFGQSASFYANGTGPSAAGLSDSSMMDTESDSASLSRFSGQGIYFSQGAGGASSLSRPLSMGSHGMQSNFVSAYSGSGGGGGNNGHSGHHGGAGGSGGGSGSYSGNYGAGASHAYGGMGGGAGAAFHAGSANYGFPSVNRASGGGGSNGGGTGGGGGGNGYRASVDGGTGGRSSTSIAGLSLQLSQSLVSTSAGMGSGGSETMSPPPPAPQSLASHASSASSAAGSSVSLAAAAASSVGSSSRPPSSSITIPQESRNSSTGGGGGGHGW</sequence>
<dbReference type="OrthoDB" id="5954824at2759"/>
<feature type="compositionally biased region" description="Low complexity" evidence="6">
    <location>
        <begin position="160"/>
        <end position="172"/>
    </location>
</feature>
<evidence type="ECO:0000313" key="8">
    <source>
        <dbReference type="EMBL" id="KAF9156334.1"/>
    </source>
</evidence>
<dbReference type="Pfam" id="PF00250">
    <property type="entry name" value="Forkhead"/>
    <property type="match status" value="1"/>
</dbReference>
<dbReference type="InterPro" id="IPR030456">
    <property type="entry name" value="TF_fork_head_CS_2"/>
</dbReference>
<reference evidence="8" key="1">
    <citation type="journal article" date="2020" name="Fungal Divers.">
        <title>Resolving the Mortierellaceae phylogeny through synthesis of multi-gene phylogenetics and phylogenomics.</title>
        <authorList>
            <person name="Vandepol N."/>
            <person name="Liber J."/>
            <person name="Desiro A."/>
            <person name="Na H."/>
            <person name="Kennedy M."/>
            <person name="Barry K."/>
            <person name="Grigoriev I.V."/>
            <person name="Miller A.N."/>
            <person name="O'Donnell K."/>
            <person name="Stajich J.E."/>
            <person name="Bonito G."/>
        </authorList>
    </citation>
    <scope>NUCLEOTIDE SEQUENCE</scope>
    <source>
        <strain evidence="8">NRRL 6426</strain>
    </source>
</reference>
<dbReference type="PROSITE" id="PS50039">
    <property type="entry name" value="FORK_HEAD_3"/>
    <property type="match status" value="1"/>
</dbReference>
<evidence type="ECO:0000313" key="9">
    <source>
        <dbReference type="Proteomes" id="UP000748756"/>
    </source>
</evidence>
<feature type="compositionally biased region" description="Low complexity" evidence="6">
    <location>
        <begin position="496"/>
        <end position="523"/>
    </location>
</feature>
<dbReference type="SUPFAM" id="SSF46785">
    <property type="entry name" value="Winged helix' DNA-binding domain"/>
    <property type="match status" value="1"/>
</dbReference>
<feature type="region of interest" description="Disordered" evidence="6">
    <location>
        <begin position="1"/>
        <end position="181"/>
    </location>
</feature>
<feature type="region of interest" description="Disordered" evidence="6">
    <location>
        <begin position="673"/>
        <end position="705"/>
    </location>
</feature>
<dbReference type="InterPro" id="IPR018122">
    <property type="entry name" value="TF_fork_head_CS_1"/>
</dbReference>
<comment type="caution">
    <text evidence="8">The sequence shown here is derived from an EMBL/GenBank/DDBJ whole genome shotgun (WGS) entry which is preliminary data.</text>
</comment>
<feature type="DNA-binding region" description="Fork-head" evidence="5">
    <location>
        <begin position="265"/>
        <end position="348"/>
    </location>
</feature>
<evidence type="ECO:0000256" key="3">
    <source>
        <dbReference type="ARBA" id="ARBA00023163"/>
    </source>
</evidence>
<feature type="compositionally biased region" description="Gly residues" evidence="6">
    <location>
        <begin position="353"/>
        <end position="367"/>
    </location>
</feature>
<name>A0A9P5SA06_9FUNG</name>
<dbReference type="GO" id="GO:0000978">
    <property type="term" value="F:RNA polymerase II cis-regulatory region sequence-specific DNA binding"/>
    <property type="evidence" value="ECO:0007669"/>
    <property type="project" value="TreeGrafter"/>
</dbReference>
<dbReference type="InterPro" id="IPR045912">
    <property type="entry name" value="FOXJ2/3-like"/>
</dbReference>
<evidence type="ECO:0000256" key="4">
    <source>
        <dbReference type="ARBA" id="ARBA00023242"/>
    </source>
</evidence>
<organism evidence="8 9">
    <name type="scientific">Linnemannia schmuckeri</name>
    <dbReference type="NCBI Taxonomy" id="64567"/>
    <lineage>
        <taxon>Eukaryota</taxon>
        <taxon>Fungi</taxon>
        <taxon>Fungi incertae sedis</taxon>
        <taxon>Mucoromycota</taxon>
        <taxon>Mortierellomycotina</taxon>
        <taxon>Mortierellomycetes</taxon>
        <taxon>Mortierellales</taxon>
        <taxon>Mortierellaceae</taxon>
        <taxon>Linnemannia</taxon>
    </lineage>
</organism>
<evidence type="ECO:0000256" key="2">
    <source>
        <dbReference type="ARBA" id="ARBA00023125"/>
    </source>
</evidence>
<dbReference type="GO" id="GO:0005634">
    <property type="term" value="C:nucleus"/>
    <property type="evidence" value="ECO:0007669"/>
    <property type="project" value="UniProtKB-SubCell"/>
</dbReference>
<feature type="compositionally biased region" description="Low complexity" evidence="6">
    <location>
        <begin position="215"/>
        <end position="255"/>
    </location>
</feature>
<feature type="region of interest" description="Disordered" evidence="6">
    <location>
        <begin position="718"/>
        <end position="798"/>
    </location>
</feature>
<gene>
    <name evidence="8" type="primary">FOXJ2_2</name>
    <name evidence="8" type="ORF">BG015_005987</name>
</gene>
<keyword evidence="1" id="KW-0805">Transcription regulation</keyword>
<feature type="domain" description="Fork-head" evidence="7">
    <location>
        <begin position="265"/>
        <end position="348"/>
    </location>
</feature>
<dbReference type="PROSITE" id="PS00658">
    <property type="entry name" value="FORK_HEAD_2"/>
    <property type="match status" value="1"/>
</dbReference>
<dbReference type="GO" id="GO:0000981">
    <property type="term" value="F:DNA-binding transcription factor activity, RNA polymerase II-specific"/>
    <property type="evidence" value="ECO:0007669"/>
    <property type="project" value="TreeGrafter"/>
</dbReference>
<feature type="compositionally biased region" description="Polar residues" evidence="6">
    <location>
        <begin position="396"/>
        <end position="408"/>
    </location>
</feature>
<evidence type="ECO:0000256" key="6">
    <source>
        <dbReference type="SAM" id="MobiDB-lite"/>
    </source>
</evidence>
<evidence type="ECO:0000256" key="5">
    <source>
        <dbReference type="PROSITE-ProRule" id="PRU00089"/>
    </source>
</evidence>
<keyword evidence="4 5" id="KW-0539">Nucleus</keyword>